<dbReference type="Pfam" id="PF00501">
    <property type="entry name" value="AMP-binding"/>
    <property type="match status" value="1"/>
</dbReference>
<dbReference type="GO" id="GO:0016020">
    <property type="term" value="C:membrane"/>
    <property type="evidence" value="ECO:0007669"/>
    <property type="project" value="TreeGrafter"/>
</dbReference>
<evidence type="ECO:0000256" key="3">
    <source>
        <dbReference type="SAM" id="MobiDB-lite"/>
    </source>
</evidence>
<dbReference type="AlphaFoldDB" id="A0A9W7EGB0"/>
<dbReference type="PANTHER" id="PTHR43272">
    <property type="entry name" value="LONG-CHAIN-FATTY-ACID--COA LIGASE"/>
    <property type="match status" value="1"/>
</dbReference>
<proteinExistence type="predicted"/>
<accession>A0A9W7EGB0</accession>
<evidence type="ECO:0000256" key="2">
    <source>
        <dbReference type="ARBA" id="ARBA00022840"/>
    </source>
</evidence>
<gene>
    <name evidence="5" type="ORF">TrST_g594</name>
</gene>
<dbReference type="EMBL" id="BRXY01000201">
    <property type="protein sequence ID" value="GMH76910.1"/>
    <property type="molecule type" value="Genomic_DNA"/>
</dbReference>
<comment type="caution">
    <text evidence="5">The sequence shown here is derived from an EMBL/GenBank/DDBJ whole genome shotgun (WGS) entry which is preliminary data.</text>
</comment>
<keyword evidence="1" id="KW-0547">Nucleotide-binding</keyword>
<evidence type="ECO:0000313" key="5">
    <source>
        <dbReference type="EMBL" id="GMH76910.1"/>
    </source>
</evidence>
<keyword evidence="6" id="KW-1185">Reference proteome</keyword>
<protein>
    <recommendedName>
        <fullName evidence="4">AMP-dependent synthetase/ligase domain-containing protein</fullName>
    </recommendedName>
</protein>
<feature type="region of interest" description="Disordered" evidence="3">
    <location>
        <begin position="1"/>
        <end position="35"/>
    </location>
</feature>
<reference evidence="6" key="1">
    <citation type="journal article" date="2023" name="Commun. Biol.">
        <title>Genome analysis of Parmales, the sister group of diatoms, reveals the evolutionary specialization of diatoms from phago-mixotrophs to photoautotrophs.</title>
        <authorList>
            <person name="Ban H."/>
            <person name="Sato S."/>
            <person name="Yoshikawa S."/>
            <person name="Yamada K."/>
            <person name="Nakamura Y."/>
            <person name="Ichinomiya M."/>
            <person name="Sato N."/>
            <person name="Blanc-Mathieu R."/>
            <person name="Endo H."/>
            <person name="Kuwata A."/>
            <person name="Ogata H."/>
        </authorList>
    </citation>
    <scope>NUCLEOTIDE SEQUENCE [LARGE SCALE GENOMIC DNA]</scope>
    <source>
        <strain evidence="6">NIES 3701</strain>
    </source>
</reference>
<feature type="compositionally biased region" description="Polar residues" evidence="3">
    <location>
        <begin position="1"/>
        <end position="21"/>
    </location>
</feature>
<dbReference type="SUPFAM" id="SSF56801">
    <property type="entry name" value="Acetyl-CoA synthetase-like"/>
    <property type="match status" value="1"/>
</dbReference>
<organism evidence="5 6">
    <name type="scientific">Triparma strigata</name>
    <dbReference type="NCBI Taxonomy" id="1606541"/>
    <lineage>
        <taxon>Eukaryota</taxon>
        <taxon>Sar</taxon>
        <taxon>Stramenopiles</taxon>
        <taxon>Ochrophyta</taxon>
        <taxon>Bolidophyceae</taxon>
        <taxon>Parmales</taxon>
        <taxon>Triparmaceae</taxon>
        <taxon>Triparma</taxon>
    </lineage>
</organism>
<sequence length="607" mass="66176">MDSQMDSQLDSRTIPYTSPQIHRSPLPPSTSHPLTPSNFDSPLESFLYHVSISPDSPCLGTRTSKTPYVYMTYKEVFENVKNLTQEFVKLESENVCTILPNCQEFHIVSLACQATGKTLVPLYPTLGPDSLLHIINEVTPSCIVAHTSLLSHLPPSSSTNFLLLSVGPNPPPTSTPLIHLTSKPSSGSITLPSLTSFHTICYTSGTTGPPKGCLITYSNIKSVLTSMLTHLPLRLDSSSKHFSYLPLPHIFERIVCEGLLSSGSSISYIRFSPNSKIQSTYLLPDLLSTQPTLFTAAPRVLEKIKSAVEKKFNNASGLMKILLTRSLQVKNNNLINNNNPQSRLYDTLIYSKIKSNLGLSSCSLIISGSAPLLKTTYNYLKLILPDIEILEGYGLTESTGGVAVARRGRGKGGRVGSVIPGCEVRIGGEGEIEIRGGNVVYGYYDKTGSHKKITDSEGWYKTGDLGSWDSEGALKIVGRIKNTFKMQQGEFVDVEKVEGVVRGVGGIDLGVVYGDGTRNCLVCLVTVEPGLEIGEKAILESIRSNCVENKLKGFEVPKAVRIVGEFSVDNGCITPTFKVIRKGVKKVYGEVIEEMYREIEGSKKSKL</sequence>
<evidence type="ECO:0000313" key="6">
    <source>
        <dbReference type="Proteomes" id="UP001165085"/>
    </source>
</evidence>
<dbReference type="GO" id="GO:0004467">
    <property type="term" value="F:long-chain fatty acid-CoA ligase activity"/>
    <property type="evidence" value="ECO:0007669"/>
    <property type="project" value="TreeGrafter"/>
</dbReference>
<keyword evidence="2" id="KW-0067">ATP-binding</keyword>
<dbReference type="InterPro" id="IPR020845">
    <property type="entry name" value="AMP-binding_CS"/>
</dbReference>
<dbReference type="InterPro" id="IPR000873">
    <property type="entry name" value="AMP-dep_synth/lig_dom"/>
</dbReference>
<dbReference type="OrthoDB" id="189102at2759"/>
<evidence type="ECO:0000256" key="1">
    <source>
        <dbReference type="ARBA" id="ARBA00022741"/>
    </source>
</evidence>
<dbReference type="Proteomes" id="UP001165085">
    <property type="component" value="Unassembled WGS sequence"/>
</dbReference>
<dbReference type="PANTHER" id="PTHR43272:SF33">
    <property type="entry name" value="AMP-BINDING DOMAIN-CONTAINING PROTEIN-RELATED"/>
    <property type="match status" value="1"/>
</dbReference>
<dbReference type="GO" id="GO:0005783">
    <property type="term" value="C:endoplasmic reticulum"/>
    <property type="evidence" value="ECO:0007669"/>
    <property type="project" value="TreeGrafter"/>
</dbReference>
<evidence type="ECO:0000259" key="4">
    <source>
        <dbReference type="Pfam" id="PF00501"/>
    </source>
</evidence>
<dbReference type="InterPro" id="IPR042099">
    <property type="entry name" value="ANL_N_sf"/>
</dbReference>
<feature type="domain" description="AMP-dependent synthetase/ligase" evidence="4">
    <location>
        <begin position="54"/>
        <end position="444"/>
    </location>
</feature>
<dbReference type="Gene3D" id="3.40.50.12780">
    <property type="entry name" value="N-terminal domain of ligase-like"/>
    <property type="match status" value="1"/>
</dbReference>
<dbReference type="GO" id="GO:0005524">
    <property type="term" value="F:ATP binding"/>
    <property type="evidence" value="ECO:0007669"/>
    <property type="project" value="UniProtKB-KW"/>
</dbReference>
<dbReference type="PROSITE" id="PS00455">
    <property type="entry name" value="AMP_BINDING"/>
    <property type="match status" value="1"/>
</dbReference>
<name>A0A9W7EGB0_9STRA</name>